<dbReference type="RefSeq" id="WP_138411291.1">
    <property type="nucleotide sequence ID" value="NZ_QLAG01000007.1"/>
</dbReference>
<accession>A0A5R9QG40</accession>
<comment type="caution">
    <text evidence="1">The sequence shown here is derived from an EMBL/GenBank/DDBJ whole genome shotgun (WGS) entry which is preliminary data.</text>
</comment>
<evidence type="ECO:0000313" key="1">
    <source>
        <dbReference type="EMBL" id="TLX64101.1"/>
    </source>
</evidence>
<dbReference type="AlphaFoldDB" id="A0A5R9QG40"/>
<evidence type="ECO:0000313" key="2">
    <source>
        <dbReference type="Proteomes" id="UP000306753"/>
    </source>
</evidence>
<keyword evidence="2" id="KW-1185">Reference proteome</keyword>
<reference evidence="1 2" key="1">
    <citation type="journal article" date="2017" name="Eur. J. Clin. Microbiol. Infect. Dis.">
        <title>Uncommonly isolated clinical Pseudomonas: identification and phylogenetic assignation.</title>
        <authorList>
            <person name="Mulet M."/>
            <person name="Gomila M."/>
            <person name="Ramirez A."/>
            <person name="Cardew S."/>
            <person name="Moore E.R."/>
            <person name="Lalucat J."/>
            <person name="Garcia-Valdes E."/>
        </authorList>
    </citation>
    <scope>NUCLEOTIDE SEQUENCE [LARGE SCALE GENOMIC DNA]</scope>
    <source>
        <strain evidence="1 2">SD129</strain>
    </source>
</reference>
<dbReference type="InterPro" id="IPR010430">
    <property type="entry name" value="DUF1028"/>
</dbReference>
<dbReference type="Gene3D" id="3.60.20.10">
    <property type="entry name" value="Glutamine Phosphoribosylpyrophosphate, subunit 1, domain 1"/>
    <property type="match status" value="1"/>
</dbReference>
<name>A0A5R9QG40_9GAMM</name>
<dbReference type="PANTHER" id="PTHR39328:SF1">
    <property type="entry name" value="BLL2871 PROTEIN"/>
    <property type="match status" value="1"/>
</dbReference>
<organism evidence="1 2">
    <name type="scientific">Stutzerimonas nosocomialis</name>
    <dbReference type="NCBI Taxonomy" id="1056496"/>
    <lineage>
        <taxon>Bacteria</taxon>
        <taxon>Pseudomonadati</taxon>
        <taxon>Pseudomonadota</taxon>
        <taxon>Gammaproteobacteria</taxon>
        <taxon>Pseudomonadales</taxon>
        <taxon>Pseudomonadaceae</taxon>
        <taxon>Stutzerimonas</taxon>
    </lineage>
</organism>
<dbReference type="SUPFAM" id="SSF56235">
    <property type="entry name" value="N-terminal nucleophile aminohydrolases (Ntn hydrolases)"/>
    <property type="match status" value="1"/>
</dbReference>
<protein>
    <submittedName>
        <fullName evidence="1">DUF1028 domain-containing protein</fullName>
    </submittedName>
</protein>
<proteinExistence type="predicted"/>
<dbReference type="Proteomes" id="UP000306753">
    <property type="component" value="Unassembled WGS sequence"/>
</dbReference>
<dbReference type="EMBL" id="QLAG01000007">
    <property type="protein sequence ID" value="TLX64101.1"/>
    <property type="molecule type" value="Genomic_DNA"/>
</dbReference>
<dbReference type="Pfam" id="PF06267">
    <property type="entry name" value="DUF1028"/>
    <property type="match status" value="1"/>
</dbReference>
<gene>
    <name evidence="1" type="ORF">DN820_07230</name>
</gene>
<dbReference type="InterPro" id="IPR029055">
    <property type="entry name" value="Ntn_hydrolases_N"/>
</dbReference>
<sequence length="225" mass="24389">MTFSIIARCPRTGQFGVAAATAMPAVGKLLTHAAARVGAVATQAQINPYLGIDGLNLLRQNRSAAEVIEQLHRTDPCMALRQCAVIDPQGRSACWTGEKCIPWAGSLAGEQFSVQGNRLTGPQVLDAIAAAFMHDPALPLVERLMEAIAAGDRMGGDRHGESSATIYVVDREAYPLWDIRVDHHLEPFAELRRLHKVFEAQVYPEILAMPTRENPAGAVAKEETI</sequence>
<dbReference type="PANTHER" id="PTHR39328">
    <property type="entry name" value="BLL2871 PROTEIN"/>
    <property type="match status" value="1"/>
</dbReference>